<keyword evidence="2" id="KW-0489">Methyltransferase</keyword>
<protein>
    <submittedName>
        <fullName evidence="2">FkbM family methyltransferase</fullName>
    </submittedName>
</protein>
<comment type="caution">
    <text evidence="2">The sequence shown here is derived from an EMBL/GenBank/DDBJ whole genome shotgun (WGS) entry which is preliminary data.</text>
</comment>
<dbReference type="AlphaFoldDB" id="A0A6L5JZ57"/>
<dbReference type="OrthoDB" id="2529130at2"/>
<dbReference type="Proteomes" id="UP000480275">
    <property type="component" value="Unassembled WGS sequence"/>
</dbReference>
<dbReference type="SUPFAM" id="SSF53335">
    <property type="entry name" value="S-adenosyl-L-methionine-dependent methyltransferases"/>
    <property type="match status" value="1"/>
</dbReference>
<evidence type="ECO:0000313" key="3">
    <source>
        <dbReference type="Proteomes" id="UP000480275"/>
    </source>
</evidence>
<dbReference type="InterPro" id="IPR029063">
    <property type="entry name" value="SAM-dependent_MTases_sf"/>
</dbReference>
<name>A0A6L5JZ57_RHOTE</name>
<dbReference type="GO" id="GO:0032259">
    <property type="term" value="P:methylation"/>
    <property type="evidence" value="ECO:0007669"/>
    <property type="project" value="UniProtKB-KW"/>
</dbReference>
<dbReference type="GO" id="GO:0008168">
    <property type="term" value="F:methyltransferase activity"/>
    <property type="evidence" value="ECO:0007669"/>
    <property type="project" value="UniProtKB-KW"/>
</dbReference>
<accession>A0A6L5JZ57</accession>
<dbReference type="InterPro" id="IPR006342">
    <property type="entry name" value="FkbM_mtfrase"/>
</dbReference>
<dbReference type="NCBIfam" id="TIGR01444">
    <property type="entry name" value="fkbM_fam"/>
    <property type="match status" value="1"/>
</dbReference>
<dbReference type="EMBL" id="WIXJ01000013">
    <property type="protein sequence ID" value="MQY52593.1"/>
    <property type="molecule type" value="Genomic_DNA"/>
</dbReference>
<reference evidence="2 3" key="1">
    <citation type="submission" date="2019-10" db="EMBL/GenBank/DDBJ databases">
        <title>Whole-genome sequence of the purple nonsulfur photosynthetic bacterium Rhodocyclus tenuis.</title>
        <authorList>
            <person name="Kyndt J.A."/>
            <person name="Meyer T.E."/>
        </authorList>
    </citation>
    <scope>NUCLEOTIDE SEQUENCE [LARGE SCALE GENOMIC DNA]</scope>
    <source>
        <strain evidence="2 3">DSM 110</strain>
    </source>
</reference>
<evidence type="ECO:0000313" key="2">
    <source>
        <dbReference type="EMBL" id="MQY52593.1"/>
    </source>
</evidence>
<organism evidence="2 3">
    <name type="scientific">Rhodocyclus tenuis</name>
    <name type="common">Rhodospirillum tenue</name>
    <dbReference type="NCBI Taxonomy" id="1066"/>
    <lineage>
        <taxon>Bacteria</taxon>
        <taxon>Pseudomonadati</taxon>
        <taxon>Pseudomonadota</taxon>
        <taxon>Betaproteobacteria</taxon>
        <taxon>Rhodocyclales</taxon>
        <taxon>Rhodocyclaceae</taxon>
        <taxon>Rhodocyclus</taxon>
    </lineage>
</organism>
<sequence>MVIAVSLGSEVANAQLLSMGLNAKQIYFAEQQREKYGKRVRYYLSNCLCGLMAWQDKNQSSHIIERDADLIEFVYDRLADDRSRDIFVSRIALCLVGESYGALNEFLDEYSDTVIENTKKFGLSWSSPMAETEYKYYFNQDFIEYNDNEVFVDVGAENGNTVIPFIEHLYQKNLKPKHIYAFEPDPDTFRFLKQNVGGVEYVSVENSGVGSKNGELRFRKSSMFGAYRYCGHISPDGDISVNIHTIDSYFIDTPVSFLKFDPSGDAIIAGLEGASGIISQRKPKIIAGAYHQIENLYRIPKMLLELDSNYRVYLRHLAFHANETHAFAIPA</sequence>
<dbReference type="Pfam" id="PF05050">
    <property type="entry name" value="Methyltransf_21"/>
    <property type="match status" value="1"/>
</dbReference>
<proteinExistence type="predicted"/>
<feature type="domain" description="Methyltransferase FkbM" evidence="1">
    <location>
        <begin position="153"/>
        <end position="294"/>
    </location>
</feature>
<keyword evidence="2" id="KW-0808">Transferase</keyword>
<dbReference type="Gene3D" id="3.40.50.150">
    <property type="entry name" value="Vaccinia Virus protein VP39"/>
    <property type="match status" value="1"/>
</dbReference>
<gene>
    <name evidence="2" type="ORF">GHK24_12505</name>
</gene>
<evidence type="ECO:0000259" key="1">
    <source>
        <dbReference type="Pfam" id="PF05050"/>
    </source>
</evidence>